<keyword evidence="2" id="KW-1185">Reference proteome</keyword>
<reference evidence="1 2" key="1">
    <citation type="journal article" date="2013" name="Proc. Natl. Acad. Sci. U.S.A.">
        <title>The king cobra genome reveals dynamic gene evolution and adaptation in the snake venom system.</title>
        <authorList>
            <person name="Vonk F.J."/>
            <person name="Casewell N.R."/>
            <person name="Henkel C.V."/>
            <person name="Heimberg A.M."/>
            <person name="Jansen H.J."/>
            <person name="McCleary R.J."/>
            <person name="Kerkkamp H.M."/>
            <person name="Vos R.A."/>
            <person name="Guerreiro I."/>
            <person name="Calvete J.J."/>
            <person name="Wuster W."/>
            <person name="Woods A.E."/>
            <person name="Logan J.M."/>
            <person name="Harrison R.A."/>
            <person name="Castoe T.A."/>
            <person name="de Koning A.P."/>
            <person name="Pollock D.D."/>
            <person name="Yandell M."/>
            <person name="Calderon D."/>
            <person name="Renjifo C."/>
            <person name="Currier R.B."/>
            <person name="Salgado D."/>
            <person name="Pla D."/>
            <person name="Sanz L."/>
            <person name="Hyder A.S."/>
            <person name="Ribeiro J.M."/>
            <person name="Arntzen J.W."/>
            <person name="van den Thillart G.E."/>
            <person name="Boetzer M."/>
            <person name="Pirovano W."/>
            <person name="Dirks R.P."/>
            <person name="Spaink H.P."/>
            <person name="Duboule D."/>
            <person name="McGlinn E."/>
            <person name="Kini R.M."/>
            <person name="Richardson M.K."/>
        </authorList>
    </citation>
    <scope>NUCLEOTIDE SEQUENCE</scope>
    <source>
        <tissue evidence="1">Blood</tissue>
    </source>
</reference>
<dbReference type="Proteomes" id="UP000018936">
    <property type="component" value="Unassembled WGS sequence"/>
</dbReference>
<gene>
    <name evidence="1" type="ORF">L345_00083</name>
</gene>
<dbReference type="EMBL" id="AZIM01000008">
    <property type="protein sequence ID" value="ETE74086.1"/>
    <property type="molecule type" value="Genomic_DNA"/>
</dbReference>
<sequence length="297" mass="33418">MYKATQIHNKLDSRWTVLMEMMVTLSCELIRNHFEAVQTEKVDEAVCNKQPLLKKTSVSQTVFNKYKPVSILVFLGKVVGKLMTLQLARAPEGSDYLDIQQSKHKTETALAADVGDNKDQGSSLDAAPDLESGTLRIFELRKVFRCMKGPLMRSSVGFLSPGHYVQSQLSTFPAELRAYPDGGFPRSVFSAGPLNHKRRKWDKVVCLKKLVPFLPGLKNNSCKVTQQRYDLVVTNPSFVHSSTKHFRKVEQPKMSLINLAVGVRLPPTNRNNFFSEDKQSKELQQQKSKVASIGTEC</sequence>
<feature type="non-terminal residue" evidence="1">
    <location>
        <position position="1"/>
    </location>
</feature>
<dbReference type="AlphaFoldDB" id="V8PJF8"/>
<organism evidence="1 2">
    <name type="scientific">Ophiophagus hannah</name>
    <name type="common">King cobra</name>
    <name type="synonym">Naja hannah</name>
    <dbReference type="NCBI Taxonomy" id="8665"/>
    <lineage>
        <taxon>Eukaryota</taxon>
        <taxon>Metazoa</taxon>
        <taxon>Chordata</taxon>
        <taxon>Craniata</taxon>
        <taxon>Vertebrata</taxon>
        <taxon>Euteleostomi</taxon>
        <taxon>Lepidosauria</taxon>
        <taxon>Squamata</taxon>
        <taxon>Bifurcata</taxon>
        <taxon>Unidentata</taxon>
        <taxon>Episquamata</taxon>
        <taxon>Toxicofera</taxon>
        <taxon>Serpentes</taxon>
        <taxon>Colubroidea</taxon>
        <taxon>Elapidae</taxon>
        <taxon>Elapinae</taxon>
        <taxon>Ophiophagus</taxon>
    </lineage>
</organism>
<proteinExistence type="predicted"/>
<comment type="caution">
    <text evidence="1">The sequence shown here is derived from an EMBL/GenBank/DDBJ whole genome shotgun (WGS) entry which is preliminary data.</text>
</comment>
<accession>V8PJF8</accession>
<protein>
    <submittedName>
        <fullName evidence="1">Uncharacterized protein</fullName>
    </submittedName>
</protein>
<evidence type="ECO:0000313" key="2">
    <source>
        <dbReference type="Proteomes" id="UP000018936"/>
    </source>
</evidence>
<evidence type="ECO:0000313" key="1">
    <source>
        <dbReference type="EMBL" id="ETE74086.1"/>
    </source>
</evidence>
<name>V8PJF8_OPHHA</name>